<dbReference type="SMART" id="SM00850">
    <property type="entry name" value="LytTR"/>
    <property type="match status" value="1"/>
</dbReference>
<dbReference type="Pfam" id="PF04397">
    <property type="entry name" value="LytTR"/>
    <property type="match status" value="1"/>
</dbReference>
<dbReference type="GO" id="GO:0003677">
    <property type="term" value="F:DNA binding"/>
    <property type="evidence" value="ECO:0007669"/>
    <property type="project" value="InterPro"/>
</dbReference>
<dbReference type="RefSeq" id="WP_046443275.1">
    <property type="nucleotide sequence ID" value="NZ_JAXDTA010000004.1"/>
</dbReference>
<sequence length="271" mass="31404">MEVKKETVCEDTLYIIREYYHLNTGPLFDVLASDCVWLGIGNLLVSGAEAIKAQFQNGFIMPPFELEEPNFRQIETGSEDQLMVLGGYTLYASGQADMICTAKQRLTFCYRKETGGYRLYHMHVSNEYSELVGEEVFPVQVTKQTYRYVQRLLKESGENNNRRLAVKTNGSLCFVDTGMIQYIQALERESILYLVNEHRQVQASIKELEAELPSHFYRLHRSYFINCDYVAKIERYKLTLITGEELPVPKMRYTQIRDDITNIIGKKEKKG</sequence>
<feature type="domain" description="HTH LytTR-type" evidence="1">
    <location>
        <begin position="164"/>
        <end position="262"/>
    </location>
</feature>
<name>A0A0M2NL98_9FIRM</name>
<organism evidence="2 3">
    <name type="scientific">Christensenella hongkongensis</name>
    <dbReference type="NCBI Taxonomy" id="270498"/>
    <lineage>
        <taxon>Bacteria</taxon>
        <taxon>Bacillati</taxon>
        <taxon>Bacillota</taxon>
        <taxon>Clostridia</taxon>
        <taxon>Christensenellales</taxon>
        <taxon>Christensenellaceae</taxon>
        <taxon>Christensenella</taxon>
    </lineage>
</organism>
<dbReference type="InterPro" id="IPR032710">
    <property type="entry name" value="NTF2-like_dom_sf"/>
</dbReference>
<gene>
    <name evidence="2" type="ORF">CHK_1392</name>
</gene>
<accession>A0A0M2NL98</accession>
<dbReference type="PANTHER" id="PTHR37299:SF1">
    <property type="entry name" value="STAGE 0 SPORULATION PROTEIN A HOMOLOG"/>
    <property type="match status" value="1"/>
</dbReference>
<dbReference type="STRING" id="270498.CHK_1392"/>
<dbReference type="PROSITE" id="PS50930">
    <property type="entry name" value="HTH_LYTTR"/>
    <property type="match status" value="1"/>
</dbReference>
<dbReference type="InterPro" id="IPR007492">
    <property type="entry name" value="LytTR_DNA-bd_dom"/>
</dbReference>
<evidence type="ECO:0000313" key="2">
    <source>
        <dbReference type="EMBL" id="KKI51005.1"/>
    </source>
</evidence>
<comment type="caution">
    <text evidence="2">The sequence shown here is derived from an EMBL/GenBank/DDBJ whole genome shotgun (WGS) entry which is preliminary data.</text>
</comment>
<dbReference type="EMBL" id="LAYJ01000088">
    <property type="protein sequence ID" value="KKI51005.1"/>
    <property type="molecule type" value="Genomic_DNA"/>
</dbReference>
<dbReference type="GO" id="GO:0000156">
    <property type="term" value="F:phosphorelay response regulator activity"/>
    <property type="evidence" value="ECO:0007669"/>
    <property type="project" value="InterPro"/>
</dbReference>
<reference evidence="2 3" key="1">
    <citation type="submission" date="2015-04" db="EMBL/GenBank/DDBJ databases">
        <title>Draft genome sequence of bacteremic isolate Catabacter hongkongensis type strain HKU16T.</title>
        <authorList>
            <person name="Lau S.K."/>
            <person name="Teng J.L."/>
            <person name="Huang Y."/>
            <person name="Curreem S.O."/>
            <person name="Tsui S.K."/>
            <person name="Woo P.C."/>
        </authorList>
    </citation>
    <scope>NUCLEOTIDE SEQUENCE [LARGE SCALE GENOMIC DNA]</scope>
    <source>
        <strain evidence="2 3">HKU16</strain>
    </source>
</reference>
<dbReference type="AlphaFoldDB" id="A0A0M2NL98"/>
<keyword evidence="3" id="KW-1185">Reference proteome</keyword>
<dbReference type="PANTHER" id="PTHR37299">
    <property type="entry name" value="TRANSCRIPTIONAL REGULATOR-RELATED"/>
    <property type="match status" value="1"/>
</dbReference>
<protein>
    <recommendedName>
        <fullName evidence="1">HTH LytTR-type domain-containing protein</fullName>
    </recommendedName>
</protein>
<proteinExistence type="predicted"/>
<dbReference type="Gene3D" id="2.40.50.1020">
    <property type="entry name" value="LytTr DNA-binding domain"/>
    <property type="match status" value="1"/>
</dbReference>
<evidence type="ECO:0000313" key="3">
    <source>
        <dbReference type="Proteomes" id="UP000034076"/>
    </source>
</evidence>
<evidence type="ECO:0000259" key="1">
    <source>
        <dbReference type="PROSITE" id="PS50930"/>
    </source>
</evidence>
<dbReference type="Proteomes" id="UP000034076">
    <property type="component" value="Unassembled WGS sequence"/>
</dbReference>
<dbReference type="OrthoDB" id="9809318at2"/>
<dbReference type="Gene3D" id="3.10.450.50">
    <property type="match status" value="1"/>
</dbReference>
<dbReference type="InterPro" id="IPR046947">
    <property type="entry name" value="LytR-like"/>
</dbReference>
<dbReference type="SUPFAM" id="SSF54427">
    <property type="entry name" value="NTF2-like"/>
    <property type="match status" value="1"/>
</dbReference>